<reference evidence="2 3" key="1">
    <citation type="submission" date="2018-07" db="EMBL/GenBank/DDBJ databases">
        <title>Genomic Encyclopedia of Type Strains, Phase III (KMG-III): the genomes of soil and plant-associated and newly described type strains.</title>
        <authorList>
            <person name="Whitman W."/>
        </authorList>
    </citation>
    <scope>NUCLEOTIDE SEQUENCE [LARGE SCALE GENOMIC DNA]</scope>
    <source>
        <strain evidence="2 3">CECT 7506</strain>
    </source>
</reference>
<dbReference type="OrthoDB" id="2608626at2"/>
<dbReference type="InterPro" id="IPR004360">
    <property type="entry name" value="Glyas_Fos-R_dOase_dom"/>
</dbReference>
<dbReference type="Proteomes" id="UP000252415">
    <property type="component" value="Unassembled WGS sequence"/>
</dbReference>
<dbReference type="Pfam" id="PF00903">
    <property type="entry name" value="Glyoxalase"/>
    <property type="match status" value="1"/>
</dbReference>
<keyword evidence="3" id="KW-1185">Reference proteome</keyword>
<dbReference type="CDD" id="cd06587">
    <property type="entry name" value="VOC"/>
    <property type="match status" value="1"/>
</dbReference>
<feature type="domain" description="VOC" evidence="1">
    <location>
        <begin position="9"/>
        <end position="132"/>
    </location>
</feature>
<keyword evidence="2" id="KW-0223">Dioxygenase</keyword>
<dbReference type="InterPro" id="IPR029068">
    <property type="entry name" value="Glyas_Bleomycin-R_OHBP_Dase"/>
</dbReference>
<evidence type="ECO:0000313" key="2">
    <source>
        <dbReference type="EMBL" id="RCW49148.1"/>
    </source>
</evidence>
<dbReference type="SUPFAM" id="SSF54593">
    <property type="entry name" value="Glyoxalase/Bleomycin resistance protein/Dihydroxybiphenyl dioxygenase"/>
    <property type="match status" value="1"/>
</dbReference>
<sequence length="150" mass="17443">MSAAFTFTRIGYVYVPTTNIEESIEWYTNNLSFKLMNKCQDRGSYLAVLHHPHKNSIALLLIETEDKQALEISRNGNSFPIMAINCPDIEYTHRYLKSQRVDVEELHTLGAGEARYFYFRDNQGNLLEAAWSIWDPKDEIKEDFMGQTIK</sequence>
<dbReference type="AlphaFoldDB" id="A0A368W4C3"/>
<dbReference type="Gene3D" id="3.10.180.10">
    <property type="entry name" value="2,3-Dihydroxybiphenyl 1,2-Dioxygenase, domain 1"/>
    <property type="match status" value="1"/>
</dbReference>
<proteinExistence type="predicted"/>
<accession>A0A368W4C3</accession>
<dbReference type="InterPro" id="IPR037523">
    <property type="entry name" value="VOC_core"/>
</dbReference>
<evidence type="ECO:0000313" key="3">
    <source>
        <dbReference type="Proteomes" id="UP000252415"/>
    </source>
</evidence>
<gene>
    <name evidence="2" type="ORF">DFP97_105333</name>
</gene>
<organism evidence="2 3">
    <name type="scientific">Paenibacillus prosopidis</name>
    <dbReference type="NCBI Taxonomy" id="630520"/>
    <lineage>
        <taxon>Bacteria</taxon>
        <taxon>Bacillati</taxon>
        <taxon>Bacillota</taxon>
        <taxon>Bacilli</taxon>
        <taxon>Bacillales</taxon>
        <taxon>Paenibacillaceae</taxon>
        <taxon>Paenibacillus</taxon>
    </lineage>
</organism>
<protein>
    <submittedName>
        <fullName evidence="2">Catechol 2,3-dioxygenase-like lactoylglutathione lyase family enzyme</fullName>
    </submittedName>
</protein>
<dbReference type="EMBL" id="QPJD01000005">
    <property type="protein sequence ID" value="RCW49148.1"/>
    <property type="molecule type" value="Genomic_DNA"/>
</dbReference>
<comment type="caution">
    <text evidence="2">The sequence shown here is derived from an EMBL/GenBank/DDBJ whole genome shotgun (WGS) entry which is preliminary data.</text>
</comment>
<keyword evidence="2" id="KW-0456">Lyase</keyword>
<dbReference type="PROSITE" id="PS51819">
    <property type="entry name" value="VOC"/>
    <property type="match status" value="1"/>
</dbReference>
<keyword evidence="2" id="KW-0560">Oxidoreductase</keyword>
<name>A0A368W4C3_9BACL</name>
<dbReference type="RefSeq" id="WP_114379877.1">
    <property type="nucleotide sequence ID" value="NZ_QPJD01000005.1"/>
</dbReference>
<dbReference type="GO" id="GO:0016829">
    <property type="term" value="F:lyase activity"/>
    <property type="evidence" value="ECO:0007669"/>
    <property type="project" value="UniProtKB-KW"/>
</dbReference>
<evidence type="ECO:0000259" key="1">
    <source>
        <dbReference type="PROSITE" id="PS51819"/>
    </source>
</evidence>
<dbReference type="GO" id="GO:0051213">
    <property type="term" value="F:dioxygenase activity"/>
    <property type="evidence" value="ECO:0007669"/>
    <property type="project" value="UniProtKB-KW"/>
</dbReference>